<dbReference type="Pfam" id="PF13499">
    <property type="entry name" value="EF-hand_7"/>
    <property type="match status" value="1"/>
</dbReference>
<dbReference type="PROSITE" id="PS00018">
    <property type="entry name" value="EF_HAND_1"/>
    <property type="match status" value="1"/>
</dbReference>
<evidence type="ECO:0000256" key="6">
    <source>
        <dbReference type="SAM" id="Phobius"/>
    </source>
</evidence>
<dbReference type="InterPro" id="IPR018247">
    <property type="entry name" value="EF_Hand_1_Ca_BS"/>
</dbReference>
<dbReference type="PROSITE" id="PS50222">
    <property type="entry name" value="EF_HAND_2"/>
    <property type="match status" value="1"/>
</dbReference>
<feature type="transmembrane region" description="Helical" evidence="6">
    <location>
        <begin position="46"/>
        <end position="65"/>
    </location>
</feature>
<dbReference type="SMART" id="SM00054">
    <property type="entry name" value="EFh"/>
    <property type="match status" value="2"/>
</dbReference>
<dbReference type="InterPro" id="IPR011992">
    <property type="entry name" value="EF-hand-dom_pair"/>
</dbReference>
<feature type="transmembrane region" description="Helical" evidence="6">
    <location>
        <begin position="279"/>
        <end position="304"/>
    </location>
</feature>
<feature type="transmembrane region" description="Helical" evidence="6">
    <location>
        <begin position="547"/>
        <end position="566"/>
    </location>
</feature>
<feature type="transmembrane region" description="Helical" evidence="6">
    <location>
        <begin position="170"/>
        <end position="202"/>
    </location>
</feature>
<sequence length="1319" mass="147429">MLTQREILMDELESQASMRRMMSEFVPAGECEWRKPNMLQSVSRHIIFKILVMVAILANSVYLGFDADLQVRNSYRRIRNQEIVSILPVADIVFPAVFVVELVIRLGAERWNFFDGEEKWWNIFDIVLVLNSGLETFWPFANFSFLRILRVFRLVRLVRVVRNVKSLKSLRTMIFALINSFVSLLWAFAMICLIIFVFSILFCNGVAAHNNSIEVGQNSTASGDLEAIEEALLAIDYFGGLWATCISLFSAVTGGNDWMMYGEMLRRLRSDESDITGELYFMVFGFYVAFCMIGLLNVVTGIFVDSAVSTRTEDEVVDAFTDQMASRCREVRRIFNEADTERKGALTYEQLKDQLSNPWVKAYFHGLDIDPNEAAIIFTLMDTDHNGTVTADEFIDGTMKLKGSAKSVDMLLLMFDQVRFSAKFNFLCSFIEDELRSIKSVLTPGGVSKSSPAKIFKAPDTLGSKLDCSLELLPEDDAQRFVADDLNLLTAVWLLMAVQVSTASAISDEETGVNLGIAVMLLGSIGFMMGIFYLVNHEDKEMQICTWKVICATISIFVSVLIYQAVNDAVKAMFLEGSSTVSAMEVAFAHSIVWFVILQVFLATVSGAVIWPWSGKLDRSEAGDNKRKLDLKCWAVILGHITGFAFISAWAQLHEQLDGSLAIFPIAYCVLRLFFKLTEKAREVVIYADDGKKDVLEEDWDEATEETEDDVMGLTMSFLLVQTIRLWATGSLPNEEGKMPKGSHTSDLQAALFMIVGILIAFASYVRTVYFPNYHGRNAVWLRLICDFSFSWTIMFGIDAFLTNAGLGGTAFGVVGDVITACIVTVWAFAVIYFLDKEADMTKHSMEALGASPNRRDQEKAKLQKRKRAAMRGTILALGVLIGFAWEKSFDTAVDDTAEKESKIMPPSFIKVVLAMLLATVVLPAWRWYILPEVVRLGGFSDPMDEEAEDAVEKAEEGYNPPMLPEDLDMRLQAAGCERAAEEDRAVGAGEGSAFTRFENLPGCFEVALNHEAEVDELEGELPPRAILDVVLGQSLTSRSSSCFAILNRFMLTSTIMSGSRVSLVPMAGLDLVGEDEEDEDVASGAMEEAIFVQALAVPLIREPAPAPSSFVKALCSEYPWLCGNPLECRTSQGEVPTPEEMKQELKQLYYQVVKTPGKPNINSWCFTSPSYWDLVVKECLAKGDSMASARAQFRYSVLMHPLDEMDASYCFLAGHCQNEEVSAQTTAKQGIEICNRRYPEPGGWQSVGFRDIPNTTLDFNPRTVDTYTHFNTTEQAVPYAKLACAQGNYHCDIVYCKETYCKTEYYRKKYQHLSPSPP</sequence>
<dbReference type="InterPro" id="IPR043203">
    <property type="entry name" value="VGCC_Ca_Na"/>
</dbReference>
<keyword evidence="5 6" id="KW-0472">Membrane</keyword>
<feature type="transmembrane region" description="Helical" evidence="6">
    <location>
        <begin position="86"/>
        <end position="106"/>
    </location>
</feature>
<evidence type="ECO:0000256" key="1">
    <source>
        <dbReference type="ARBA" id="ARBA00004141"/>
    </source>
</evidence>
<feature type="transmembrane region" description="Helical" evidence="6">
    <location>
        <begin position="748"/>
        <end position="768"/>
    </location>
</feature>
<feature type="transmembrane region" description="Helical" evidence="6">
    <location>
        <begin position="810"/>
        <end position="835"/>
    </location>
</feature>
<keyword evidence="3" id="KW-0106">Calcium</keyword>
<evidence type="ECO:0000256" key="3">
    <source>
        <dbReference type="ARBA" id="ARBA00022837"/>
    </source>
</evidence>
<dbReference type="Pfam" id="PF00520">
    <property type="entry name" value="Ion_trans"/>
    <property type="match status" value="1"/>
</dbReference>
<dbReference type="GO" id="GO:0001518">
    <property type="term" value="C:voltage-gated sodium channel complex"/>
    <property type="evidence" value="ECO:0007669"/>
    <property type="project" value="TreeGrafter"/>
</dbReference>
<gene>
    <name evidence="8" type="primary">scn4aa</name>
    <name evidence="8" type="ORF">SPIL2461_LOCUS11033</name>
</gene>
<dbReference type="OrthoDB" id="423365at2759"/>
<keyword evidence="2 6" id="KW-0812">Transmembrane</keyword>
<keyword evidence="4 6" id="KW-1133">Transmembrane helix</keyword>
<name>A0A812RT54_SYMPI</name>
<evidence type="ECO:0000256" key="5">
    <source>
        <dbReference type="ARBA" id="ARBA00023136"/>
    </source>
</evidence>
<feature type="transmembrane region" description="Helical" evidence="6">
    <location>
        <begin position="586"/>
        <end position="613"/>
    </location>
</feature>
<dbReference type="SUPFAM" id="SSF47473">
    <property type="entry name" value="EF-hand"/>
    <property type="match status" value="1"/>
</dbReference>
<dbReference type="Proteomes" id="UP000649617">
    <property type="component" value="Unassembled WGS sequence"/>
</dbReference>
<dbReference type="EMBL" id="CAJNIZ010021324">
    <property type="protein sequence ID" value="CAE7450579.1"/>
    <property type="molecule type" value="Genomic_DNA"/>
</dbReference>
<dbReference type="SUPFAM" id="SSF81324">
    <property type="entry name" value="Voltage-gated potassium channels"/>
    <property type="match status" value="1"/>
</dbReference>
<feature type="transmembrane region" description="Helical" evidence="6">
    <location>
        <begin position="126"/>
        <end position="149"/>
    </location>
</feature>
<feature type="domain" description="EF-hand" evidence="7">
    <location>
        <begin position="369"/>
        <end position="404"/>
    </location>
</feature>
<dbReference type="Gene3D" id="1.10.238.10">
    <property type="entry name" value="EF-hand"/>
    <property type="match status" value="1"/>
</dbReference>
<comment type="caution">
    <text evidence="8">The sequence shown here is derived from an EMBL/GenBank/DDBJ whole genome shotgun (WGS) entry which is preliminary data.</text>
</comment>
<dbReference type="PANTHER" id="PTHR10037">
    <property type="entry name" value="VOLTAGE-GATED CATION CHANNEL CALCIUM AND SODIUM"/>
    <property type="match status" value="1"/>
</dbReference>
<keyword evidence="9" id="KW-1185">Reference proteome</keyword>
<reference evidence="8" key="1">
    <citation type="submission" date="2021-02" db="EMBL/GenBank/DDBJ databases">
        <authorList>
            <person name="Dougan E. K."/>
            <person name="Rhodes N."/>
            <person name="Thang M."/>
            <person name="Chan C."/>
        </authorList>
    </citation>
    <scope>NUCLEOTIDE SEQUENCE</scope>
</reference>
<accession>A0A812RT54</accession>
<evidence type="ECO:0000313" key="9">
    <source>
        <dbReference type="Proteomes" id="UP000649617"/>
    </source>
</evidence>
<dbReference type="Gene3D" id="1.20.120.350">
    <property type="entry name" value="Voltage-gated potassium channels. Chain C"/>
    <property type="match status" value="1"/>
</dbReference>
<feature type="transmembrane region" description="Helical" evidence="6">
    <location>
        <begin position="633"/>
        <end position="653"/>
    </location>
</feature>
<dbReference type="GO" id="GO:0005509">
    <property type="term" value="F:calcium ion binding"/>
    <property type="evidence" value="ECO:0007669"/>
    <property type="project" value="InterPro"/>
</dbReference>
<evidence type="ECO:0000256" key="2">
    <source>
        <dbReference type="ARBA" id="ARBA00022692"/>
    </source>
</evidence>
<feature type="transmembrane region" description="Helical" evidence="6">
    <location>
        <begin position="515"/>
        <end position="535"/>
    </location>
</feature>
<comment type="subcellular location">
    <subcellularLocation>
        <location evidence="1">Membrane</location>
        <topology evidence="1">Multi-pass membrane protein</topology>
    </subcellularLocation>
</comment>
<protein>
    <submittedName>
        <fullName evidence="8">Scn4aa protein</fullName>
    </submittedName>
</protein>
<organism evidence="8 9">
    <name type="scientific">Symbiodinium pilosum</name>
    <name type="common">Dinoflagellate</name>
    <dbReference type="NCBI Taxonomy" id="2952"/>
    <lineage>
        <taxon>Eukaryota</taxon>
        <taxon>Sar</taxon>
        <taxon>Alveolata</taxon>
        <taxon>Dinophyceae</taxon>
        <taxon>Suessiales</taxon>
        <taxon>Symbiodiniaceae</taxon>
        <taxon>Symbiodinium</taxon>
    </lineage>
</organism>
<feature type="transmembrane region" description="Helical" evidence="6">
    <location>
        <begin position="780"/>
        <end position="798"/>
    </location>
</feature>
<feature type="transmembrane region" description="Helical" evidence="6">
    <location>
        <begin position="906"/>
        <end position="926"/>
    </location>
</feature>
<dbReference type="InterPro" id="IPR005821">
    <property type="entry name" value="Ion_trans_dom"/>
</dbReference>
<dbReference type="InterPro" id="IPR002048">
    <property type="entry name" value="EF_hand_dom"/>
</dbReference>
<dbReference type="PANTHER" id="PTHR10037:SF62">
    <property type="entry name" value="SODIUM CHANNEL PROTEIN 60E"/>
    <property type="match status" value="1"/>
</dbReference>
<dbReference type="Gene3D" id="1.10.287.70">
    <property type="match status" value="1"/>
</dbReference>
<dbReference type="InterPro" id="IPR027359">
    <property type="entry name" value="Volt_channel_dom_sf"/>
</dbReference>
<evidence type="ECO:0000259" key="7">
    <source>
        <dbReference type="PROSITE" id="PS50222"/>
    </source>
</evidence>
<dbReference type="GO" id="GO:0005248">
    <property type="term" value="F:voltage-gated sodium channel activity"/>
    <property type="evidence" value="ECO:0007669"/>
    <property type="project" value="TreeGrafter"/>
</dbReference>
<proteinExistence type="predicted"/>
<evidence type="ECO:0000313" key="8">
    <source>
        <dbReference type="EMBL" id="CAE7450579.1"/>
    </source>
</evidence>
<evidence type="ECO:0000256" key="4">
    <source>
        <dbReference type="ARBA" id="ARBA00022989"/>
    </source>
</evidence>